<dbReference type="OrthoDB" id="5377981at2"/>
<dbReference type="RefSeq" id="WP_145783566.1">
    <property type="nucleotide sequence ID" value="NZ_JBEZJF010000004.1"/>
</dbReference>
<keyword evidence="1" id="KW-1133">Transmembrane helix</keyword>
<feature type="transmembrane region" description="Helical" evidence="1">
    <location>
        <begin position="377"/>
        <end position="399"/>
    </location>
</feature>
<dbReference type="Gene3D" id="3.40.710.10">
    <property type="entry name" value="DD-peptidase/beta-lactamase superfamily"/>
    <property type="match status" value="1"/>
</dbReference>
<feature type="transmembrane region" description="Helical" evidence="1">
    <location>
        <begin position="469"/>
        <end position="490"/>
    </location>
</feature>
<dbReference type="AlphaFoldDB" id="A0A561W5F2"/>
<keyword evidence="1" id="KW-0472">Membrane</keyword>
<keyword evidence="4" id="KW-1185">Reference proteome</keyword>
<feature type="transmembrane region" description="Helical" evidence="1">
    <location>
        <begin position="406"/>
        <end position="424"/>
    </location>
</feature>
<reference evidence="3 4" key="1">
    <citation type="submission" date="2019-06" db="EMBL/GenBank/DDBJ databases">
        <title>Sequencing the genomes of 1000 actinobacteria strains.</title>
        <authorList>
            <person name="Klenk H.-P."/>
        </authorList>
    </citation>
    <scope>NUCLEOTIDE SEQUENCE [LARGE SCALE GENOMIC DNA]</scope>
    <source>
        <strain evidence="3 4">DSM 45885</strain>
    </source>
</reference>
<feature type="transmembrane region" description="Helical" evidence="1">
    <location>
        <begin position="436"/>
        <end position="457"/>
    </location>
</feature>
<evidence type="ECO:0000259" key="2">
    <source>
        <dbReference type="Pfam" id="PF00144"/>
    </source>
</evidence>
<accession>A0A561W5F2</accession>
<sequence>MRRTTVTALVVALIAGLVGVALMPRAPRLGTQTSGDRDLAAAARSAVPDPSGHRGLAVALVENGRIRTAGLGHRDPAGRPVEPGTPFEIGSVTKALTGMLLADQAAAGVVGPDDRLGATWPEVTGPARDVTLAELASHRAGLPRLALGSPLAWARVLLSNLSGGNPYAGQDVDTIRSATERVSTDDDERGEVHYSNFGPSVLGHALAAKAGLAYPELLHDRLLRPLGMTATSVATRADDLPAERAHGSRAAGRLLDPWTGAGYAPAGTGAWSTAEDLARLAAATLAGTAPGADAATARFREDGDTRIGYGWFTTRHGDREVVWHNGATSGFRSYVGFERATGRAVVVLGNTDKGVEPIGLRLLGVPQEEAEAAAPVVPVWIGIGLAVAFTFLGGLSLLGTARRRELDRVTLLAATVWGVAYLALGHRMGDWSVVPAWLWPVGAGLSAVGIAQAAARWRALPTVDAKVPWRRVLSVASSLVAAALAVAAVVA</sequence>
<dbReference type="InterPro" id="IPR050491">
    <property type="entry name" value="AmpC-like"/>
</dbReference>
<gene>
    <name evidence="3" type="ORF">FHU34_114458</name>
</gene>
<comment type="caution">
    <text evidence="3">The sequence shown here is derived from an EMBL/GenBank/DDBJ whole genome shotgun (WGS) entry which is preliminary data.</text>
</comment>
<dbReference type="Proteomes" id="UP000317685">
    <property type="component" value="Unassembled WGS sequence"/>
</dbReference>
<dbReference type="SUPFAM" id="SSF56601">
    <property type="entry name" value="beta-lactamase/transpeptidase-like"/>
    <property type="match status" value="1"/>
</dbReference>
<dbReference type="EMBL" id="VIWZ01000001">
    <property type="protein sequence ID" value="TWG19078.1"/>
    <property type="molecule type" value="Genomic_DNA"/>
</dbReference>
<protein>
    <submittedName>
        <fullName evidence="3">CubicO group peptidase (Beta-lactamase class C family)</fullName>
    </submittedName>
</protein>
<organism evidence="3 4">
    <name type="scientific">Micromonospora taraxaci</name>
    <dbReference type="NCBI Taxonomy" id="1316803"/>
    <lineage>
        <taxon>Bacteria</taxon>
        <taxon>Bacillati</taxon>
        <taxon>Actinomycetota</taxon>
        <taxon>Actinomycetes</taxon>
        <taxon>Micromonosporales</taxon>
        <taxon>Micromonosporaceae</taxon>
        <taxon>Micromonospora</taxon>
    </lineage>
</organism>
<evidence type="ECO:0000256" key="1">
    <source>
        <dbReference type="SAM" id="Phobius"/>
    </source>
</evidence>
<keyword evidence="1" id="KW-0812">Transmembrane</keyword>
<dbReference type="Pfam" id="PF00144">
    <property type="entry name" value="Beta-lactamase"/>
    <property type="match status" value="1"/>
</dbReference>
<dbReference type="GeneID" id="300129936"/>
<name>A0A561W5F2_9ACTN</name>
<dbReference type="PANTHER" id="PTHR46825">
    <property type="entry name" value="D-ALANYL-D-ALANINE-CARBOXYPEPTIDASE/ENDOPEPTIDASE AMPH"/>
    <property type="match status" value="1"/>
</dbReference>
<proteinExistence type="predicted"/>
<feature type="domain" description="Beta-lactamase-related" evidence="2">
    <location>
        <begin position="52"/>
        <end position="354"/>
    </location>
</feature>
<dbReference type="PANTHER" id="PTHR46825:SF9">
    <property type="entry name" value="BETA-LACTAMASE-RELATED DOMAIN-CONTAINING PROTEIN"/>
    <property type="match status" value="1"/>
</dbReference>
<dbReference type="InterPro" id="IPR001466">
    <property type="entry name" value="Beta-lactam-related"/>
</dbReference>
<dbReference type="InterPro" id="IPR012338">
    <property type="entry name" value="Beta-lactam/transpept-like"/>
</dbReference>
<evidence type="ECO:0000313" key="4">
    <source>
        <dbReference type="Proteomes" id="UP000317685"/>
    </source>
</evidence>
<evidence type="ECO:0000313" key="3">
    <source>
        <dbReference type="EMBL" id="TWG19078.1"/>
    </source>
</evidence>